<dbReference type="Proteomes" id="UP000077013">
    <property type="component" value="Unassembled WGS sequence"/>
</dbReference>
<dbReference type="EMBL" id="LRXL01000012">
    <property type="protein sequence ID" value="OAB81534.1"/>
    <property type="molecule type" value="Genomic_DNA"/>
</dbReference>
<keyword evidence="3" id="KW-0964">Secreted</keyword>
<dbReference type="Gene3D" id="3.80.20.20">
    <property type="entry name" value="Receptor L-domain"/>
    <property type="match status" value="1"/>
</dbReference>
<gene>
    <name evidence="6" type="ORF">ULVI_01565</name>
</gene>
<dbReference type="STRING" id="1763537.ULVI_01565"/>
<evidence type="ECO:0008006" key="8">
    <source>
        <dbReference type="Google" id="ProtNLM"/>
    </source>
</evidence>
<dbReference type="PROSITE" id="PS51257">
    <property type="entry name" value="PROKAR_LIPOPROTEIN"/>
    <property type="match status" value="1"/>
</dbReference>
<dbReference type="SUPFAM" id="SSF52058">
    <property type="entry name" value="L domain-like"/>
    <property type="match status" value="2"/>
</dbReference>
<keyword evidence="4" id="KW-0732">Signal</keyword>
<evidence type="ECO:0000256" key="2">
    <source>
        <dbReference type="ARBA" id="ARBA00022512"/>
    </source>
</evidence>
<evidence type="ECO:0000256" key="4">
    <source>
        <dbReference type="ARBA" id="ARBA00022729"/>
    </source>
</evidence>
<protein>
    <recommendedName>
        <fullName evidence="8">Receptor L-domain domain-containing protein</fullName>
    </recommendedName>
</protein>
<comment type="caution">
    <text evidence="6">The sequence shown here is derived from an EMBL/GenBank/DDBJ whole genome shotgun (WGS) entry which is preliminary data.</text>
</comment>
<proteinExistence type="predicted"/>
<dbReference type="GO" id="GO:0030313">
    <property type="term" value="C:cell envelope"/>
    <property type="evidence" value="ECO:0007669"/>
    <property type="project" value="UniProtKB-SubCell"/>
</dbReference>
<dbReference type="AlphaFoldDB" id="A0A167K9M4"/>
<keyword evidence="5" id="KW-0325">Glycoprotein</keyword>
<dbReference type="OrthoDB" id="9765957at2"/>
<dbReference type="RefSeq" id="WP_068588872.1">
    <property type="nucleotide sequence ID" value="NZ_LRXL01000012.1"/>
</dbReference>
<accession>A0A167K9M4</accession>
<reference evidence="6 7" key="1">
    <citation type="submission" date="2016-02" db="EMBL/GenBank/DDBJ databases">
        <title>Ulvibacter sp. LPB0005, isolated from Thais luteostoma.</title>
        <authorList>
            <person name="Shin S.-K."/>
            <person name="Yi H."/>
        </authorList>
    </citation>
    <scope>NUCLEOTIDE SEQUENCE [LARGE SCALE GENOMIC DNA]</scope>
    <source>
        <strain evidence="6 7">LPB0005</strain>
    </source>
</reference>
<dbReference type="InterPro" id="IPR051648">
    <property type="entry name" value="CWI-Assembly_Regulator"/>
</dbReference>
<evidence type="ECO:0000313" key="6">
    <source>
        <dbReference type="EMBL" id="OAB81534.1"/>
    </source>
</evidence>
<comment type="subcellular location">
    <subcellularLocation>
        <location evidence="1">Secreted</location>
        <location evidence="1">Cell wall</location>
    </subcellularLocation>
</comment>
<evidence type="ECO:0000313" key="7">
    <source>
        <dbReference type="Proteomes" id="UP000077013"/>
    </source>
</evidence>
<evidence type="ECO:0000256" key="3">
    <source>
        <dbReference type="ARBA" id="ARBA00022525"/>
    </source>
</evidence>
<name>A0A167K9M4_9FLAO</name>
<keyword evidence="2" id="KW-0134">Cell wall</keyword>
<dbReference type="InterPro" id="IPR036941">
    <property type="entry name" value="Rcpt_L-dom_sf"/>
</dbReference>
<organism evidence="6 7">
    <name type="scientific">Cochleicola gelatinilyticus</name>
    <dbReference type="NCBI Taxonomy" id="1763537"/>
    <lineage>
        <taxon>Bacteria</taxon>
        <taxon>Pseudomonadati</taxon>
        <taxon>Bacteroidota</taxon>
        <taxon>Flavobacteriia</taxon>
        <taxon>Flavobacteriales</taxon>
        <taxon>Flavobacteriaceae</taxon>
        <taxon>Cochleicola</taxon>
    </lineage>
</organism>
<sequence length="433" mass="47736">MIKFSTLIVLFCLLAGCSDDNSVVEEDIFNLSIEITSPFDIKGDIASSGGNIINEDDHTILRKGVCYSLTAAPTVNDLLIEHEGVATSFEVNLENLEFNTVYYARAFAETTNDIFYSDEVAFTTTNECTLNVFEGDVTLTTQTEVDDFASNNYCRITGYLSFSQENDSQDPIVDISAMSNIRSVDSFAVVNTNLESLEGMQNLSIVSSNIFIDRNNLLIQIDDLSNISSSLHSILLNQNFRLTNVNGLSNINRLVEKDGRGPYLKVGGADSLTSLSGLDEITFEDENGTLMVHTLPLITNLDVFSQISGKLSTLEISYMDNLQNIDGITSITGVNDSFRLTNNESLLDFSGLQNITNLTQNVLIKNNDNLFNLDDFYNLQEISGTVQIVSNEALVDFCGIIDAIQDSEDTNFEITGNQFNPTYQDLLDGTCTE</sequence>
<dbReference type="PANTHER" id="PTHR31018">
    <property type="entry name" value="SPORULATION-SPECIFIC PROTEIN-RELATED"/>
    <property type="match status" value="1"/>
</dbReference>
<evidence type="ECO:0000256" key="1">
    <source>
        <dbReference type="ARBA" id="ARBA00004191"/>
    </source>
</evidence>
<evidence type="ECO:0000256" key="5">
    <source>
        <dbReference type="ARBA" id="ARBA00023180"/>
    </source>
</evidence>
<dbReference type="PANTHER" id="PTHR31018:SF3">
    <property type="entry name" value="RECEPTOR PROTEIN-TYROSINE KINASE"/>
    <property type="match status" value="1"/>
</dbReference>
<keyword evidence="7" id="KW-1185">Reference proteome</keyword>